<dbReference type="EMBL" id="GEDC01030334">
    <property type="protein sequence ID" value="JAS06964.1"/>
    <property type="molecule type" value="Transcribed_RNA"/>
</dbReference>
<sequence length="134" mass="15542">MNHSALNGNINSGSNVPSRSISTHPHLQEDREPIFPPIEARNGMIYTRYVRKEFDICKLLIEEEFEKTNYHHEYGHYVLGLILRQEGKIQESMEHFQKCHSLNPRNVENIKQVARSLFLLGRHELAAEAYLEAG</sequence>
<proteinExistence type="inferred from homology"/>
<dbReference type="InterPro" id="IPR013105">
    <property type="entry name" value="TPR_2"/>
</dbReference>
<evidence type="ECO:0000313" key="6">
    <source>
        <dbReference type="EMBL" id="JAS06964.1"/>
    </source>
</evidence>
<organism evidence="6">
    <name type="scientific">Clastoptera arizonana</name>
    <name type="common">Arizona spittle bug</name>
    <dbReference type="NCBI Taxonomy" id="38151"/>
    <lineage>
        <taxon>Eukaryota</taxon>
        <taxon>Metazoa</taxon>
        <taxon>Ecdysozoa</taxon>
        <taxon>Arthropoda</taxon>
        <taxon>Hexapoda</taxon>
        <taxon>Insecta</taxon>
        <taxon>Pterygota</taxon>
        <taxon>Neoptera</taxon>
        <taxon>Paraneoptera</taxon>
        <taxon>Hemiptera</taxon>
        <taxon>Auchenorrhyncha</taxon>
        <taxon>Cercopoidea</taxon>
        <taxon>Clastopteridae</taxon>
        <taxon>Clastoptera</taxon>
    </lineage>
</organism>
<gene>
    <name evidence="6" type="ORF">g.45972</name>
</gene>
<evidence type="ECO:0000256" key="2">
    <source>
        <dbReference type="ARBA" id="ARBA00022803"/>
    </source>
</evidence>
<dbReference type="GO" id="GO:0036064">
    <property type="term" value="C:ciliary basal body"/>
    <property type="evidence" value="ECO:0007669"/>
    <property type="project" value="TreeGrafter"/>
</dbReference>
<dbReference type="SMART" id="SM00028">
    <property type="entry name" value="TPR"/>
    <property type="match status" value="1"/>
</dbReference>
<evidence type="ECO:0000256" key="1">
    <source>
        <dbReference type="ARBA" id="ARBA00022737"/>
    </source>
</evidence>
<feature type="compositionally biased region" description="Polar residues" evidence="5">
    <location>
        <begin position="1"/>
        <end position="25"/>
    </location>
</feature>
<reference evidence="6" key="1">
    <citation type="submission" date="2015-12" db="EMBL/GenBank/DDBJ databases">
        <title>De novo transcriptome assembly of four potential Pierce s Disease insect vectors from Arizona vineyards.</title>
        <authorList>
            <person name="Tassone E.E."/>
        </authorList>
    </citation>
    <scope>NUCLEOTIDE SEQUENCE</scope>
</reference>
<feature type="region of interest" description="Disordered" evidence="5">
    <location>
        <begin position="1"/>
        <end position="32"/>
    </location>
</feature>
<evidence type="ECO:0000256" key="4">
    <source>
        <dbReference type="PROSITE-ProRule" id="PRU00339"/>
    </source>
</evidence>
<dbReference type="InterPro" id="IPR011990">
    <property type="entry name" value="TPR-like_helical_dom_sf"/>
</dbReference>
<accession>A0A1B6C0R5</accession>
<dbReference type="PANTHER" id="PTHR44186:SF1">
    <property type="entry name" value="BARDET-BIEDL SYNDROME 4 PROTEIN"/>
    <property type="match status" value="1"/>
</dbReference>
<name>A0A1B6C0R5_9HEMI</name>
<keyword evidence="2 4" id="KW-0802">TPR repeat</keyword>
<feature type="repeat" description="TPR" evidence="4">
    <location>
        <begin position="73"/>
        <end position="106"/>
    </location>
</feature>
<evidence type="ECO:0000256" key="5">
    <source>
        <dbReference type="SAM" id="MobiDB-lite"/>
    </source>
</evidence>
<dbReference type="InterPro" id="IPR019734">
    <property type="entry name" value="TPR_rpt"/>
</dbReference>
<feature type="non-terminal residue" evidence="6">
    <location>
        <position position="134"/>
    </location>
</feature>
<dbReference type="PROSITE" id="PS50005">
    <property type="entry name" value="TPR"/>
    <property type="match status" value="1"/>
</dbReference>
<dbReference type="GO" id="GO:0060271">
    <property type="term" value="P:cilium assembly"/>
    <property type="evidence" value="ECO:0007669"/>
    <property type="project" value="TreeGrafter"/>
</dbReference>
<dbReference type="Pfam" id="PF07719">
    <property type="entry name" value="TPR_2"/>
    <property type="match status" value="1"/>
</dbReference>
<dbReference type="AlphaFoldDB" id="A0A1B6C0R5"/>
<dbReference type="PANTHER" id="PTHR44186">
    <property type="match status" value="1"/>
</dbReference>
<dbReference type="Gene3D" id="1.25.40.10">
    <property type="entry name" value="Tetratricopeptide repeat domain"/>
    <property type="match status" value="1"/>
</dbReference>
<keyword evidence="1" id="KW-0677">Repeat</keyword>
<evidence type="ECO:0000256" key="3">
    <source>
        <dbReference type="ARBA" id="ARBA00023778"/>
    </source>
</evidence>
<dbReference type="GO" id="GO:0061512">
    <property type="term" value="P:protein localization to cilium"/>
    <property type="evidence" value="ECO:0007669"/>
    <property type="project" value="TreeGrafter"/>
</dbReference>
<protein>
    <submittedName>
        <fullName evidence="6">Uncharacterized protein</fullName>
    </submittedName>
</protein>
<comment type="similarity">
    <text evidence="3">Belongs to the BBS4 family.</text>
</comment>
<dbReference type="SUPFAM" id="SSF48452">
    <property type="entry name" value="TPR-like"/>
    <property type="match status" value="1"/>
</dbReference>